<reference evidence="1 2" key="1">
    <citation type="submission" date="2020-08" db="EMBL/GenBank/DDBJ databases">
        <title>Genomic Encyclopedia of Type Strains, Phase IV (KMG-IV): sequencing the most valuable type-strain genomes for metagenomic binning, comparative biology and taxonomic classification.</title>
        <authorList>
            <person name="Goeker M."/>
        </authorList>
    </citation>
    <scope>NUCLEOTIDE SEQUENCE [LARGE SCALE GENOMIC DNA]</scope>
    <source>
        <strain evidence="1 2">DSM 5895</strain>
    </source>
</reference>
<dbReference type="Proteomes" id="UP000533469">
    <property type="component" value="Unassembled WGS sequence"/>
</dbReference>
<accession>A0A839ZBF8</accession>
<dbReference type="Gene3D" id="2.30.30.240">
    <property type="entry name" value="PRC-barrel domain"/>
    <property type="match status" value="1"/>
</dbReference>
<dbReference type="RefSeq" id="WP_183190181.1">
    <property type="nucleotide sequence ID" value="NZ_JACICD010000004.1"/>
</dbReference>
<dbReference type="InterPro" id="IPR011033">
    <property type="entry name" value="PRC_barrel-like_sf"/>
</dbReference>
<dbReference type="SUPFAM" id="SSF50346">
    <property type="entry name" value="PRC-barrel domain"/>
    <property type="match status" value="1"/>
</dbReference>
<proteinExistence type="predicted"/>
<evidence type="ECO:0008006" key="3">
    <source>
        <dbReference type="Google" id="ProtNLM"/>
    </source>
</evidence>
<gene>
    <name evidence="1" type="ORF">FHS55_002645</name>
</gene>
<organism evidence="1 2">
    <name type="scientific">Ancylobacter tetraedralis</name>
    <dbReference type="NCBI Taxonomy" id="217068"/>
    <lineage>
        <taxon>Bacteria</taxon>
        <taxon>Pseudomonadati</taxon>
        <taxon>Pseudomonadota</taxon>
        <taxon>Alphaproteobacteria</taxon>
        <taxon>Hyphomicrobiales</taxon>
        <taxon>Xanthobacteraceae</taxon>
        <taxon>Ancylobacter</taxon>
    </lineage>
</organism>
<comment type="caution">
    <text evidence="1">The sequence shown here is derived from an EMBL/GenBank/DDBJ whole genome shotgun (WGS) entry which is preliminary data.</text>
</comment>
<protein>
    <recommendedName>
        <fullName evidence="3">PRC-barrel domain-containing protein</fullName>
    </recommendedName>
</protein>
<keyword evidence="2" id="KW-1185">Reference proteome</keyword>
<dbReference type="EMBL" id="JACICD010000004">
    <property type="protein sequence ID" value="MBB3772036.1"/>
    <property type="molecule type" value="Genomic_DNA"/>
</dbReference>
<evidence type="ECO:0000313" key="1">
    <source>
        <dbReference type="EMBL" id="MBB3772036.1"/>
    </source>
</evidence>
<name>A0A839ZBF8_9HYPH</name>
<evidence type="ECO:0000313" key="2">
    <source>
        <dbReference type="Proteomes" id="UP000533469"/>
    </source>
</evidence>
<sequence>MDHTNHVRLLPSELTPDTLSGVTIYGPGDEKIGHVSHLHGARPNSSVVVDVGGFLSIGAKPVALPIQDLDFMRDESGVVHGVTRWTKDQLKELPEHTEESFPG</sequence>
<dbReference type="AlphaFoldDB" id="A0A839ZBF8"/>